<dbReference type="AlphaFoldDB" id="A0A6L6VRY0"/>
<proteinExistence type="predicted"/>
<name>A0A6L6VRY0_AGRVI</name>
<dbReference type="RefSeq" id="WP_156616690.1">
    <property type="nucleotide sequence ID" value="NZ_WPHR01000059.1"/>
</dbReference>
<reference evidence="1 2" key="1">
    <citation type="submission" date="2019-12" db="EMBL/GenBank/DDBJ databases">
        <title>Whole-genome sequencing of Allorhizobium vitis.</title>
        <authorList>
            <person name="Gan H.M."/>
            <person name="Szegedi E."/>
            <person name="Burr T."/>
            <person name="Savka M.A."/>
        </authorList>
    </citation>
    <scope>NUCLEOTIDE SEQUENCE [LARGE SCALE GENOMIC DNA]</scope>
    <source>
        <strain evidence="1 2">CG516</strain>
    </source>
</reference>
<gene>
    <name evidence="1" type="ORF">GOZ90_26820</name>
</gene>
<dbReference type="EMBL" id="WPHR01000059">
    <property type="protein sequence ID" value="MUZ76242.1"/>
    <property type="molecule type" value="Genomic_DNA"/>
</dbReference>
<protein>
    <submittedName>
        <fullName evidence="1">Uncharacterized protein</fullName>
    </submittedName>
</protein>
<sequence length="247" mass="26373">MSLTEDIAQLVARTNTLLAAFEAKEAAINAAVQAAVNTAASNRRDVWVDPVKGNDANTGLAPATAFLTLDRAIEATAHASAVFINLLGDVTMRKRITTYSTVISIQGMDGVNELNRPLRKISFAPLASNSPNAYSNTFSAGIEMASRLGMRTEAIQFVIPDMPSTTTTRNIFGIHFGMTLTMRTGGIYCDNAATVAVLFSPWFMGPIDLWLSDVTIGTNARGHILDGVAANADPNATKFFRSNVTAL</sequence>
<evidence type="ECO:0000313" key="2">
    <source>
        <dbReference type="Proteomes" id="UP000477951"/>
    </source>
</evidence>
<dbReference type="Proteomes" id="UP000477951">
    <property type="component" value="Unassembled WGS sequence"/>
</dbReference>
<comment type="caution">
    <text evidence="1">The sequence shown here is derived from an EMBL/GenBank/DDBJ whole genome shotgun (WGS) entry which is preliminary data.</text>
</comment>
<accession>A0A6L6VRY0</accession>
<evidence type="ECO:0000313" key="1">
    <source>
        <dbReference type="EMBL" id="MUZ76242.1"/>
    </source>
</evidence>
<organism evidence="1 2">
    <name type="scientific">Agrobacterium vitis</name>
    <name type="common">Rhizobium vitis</name>
    <dbReference type="NCBI Taxonomy" id="373"/>
    <lineage>
        <taxon>Bacteria</taxon>
        <taxon>Pseudomonadati</taxon>
        <taxon>Pseudomonadota</taxon>
        <taxon>Alphaproteobacteria</taxon>
        <taxon>Hyphomicrobiales</taxon>
        <taxon>Rhizobiaceae</taxon>
        <taxon>Rhizobium/Agrobacterium group</taxon>
        <taxon>Agrobacterium</taxon>
    </lineage>
</organism>